<accession>A0ABP0LIT8</accession>
<proteinExistence type="predicted"/>
<organism evidence="2 3">
    <name type="scientific">Durusdinium trenchii</name>
    <dbReference type="NCBI Taxonomy" id="1381693"/>
    <lineage>
        <taxon>Eukaryota</taxon>
        <taxon>Sar</taxon>
        <taxon>Alveolata</taxon>
        <taxon>Dinophyceae</taxon>
        <taxon>Suessiales</taxon>
        <taxon>Symbiodiniaceae</taxon>
        <taxon>Durusdinium</taxon>
    </lineage>
</organism>
<protein>
    <submittedName>
        <fullName evidence="2">Uncharacterized protein</fullName>
    </submittedName>
</protein>
<evidence type="ECO:0000256" key="1">
    <source>
        <dbReference type="SAM" id="MobiDB-lite"/>
    </source>
</evidence>
<evidence type="ECO:0000313" key="3">
    <source>
        <dbReference type="Proteomes" id="UP001642484"/>
    </source>
</evidence>
<reference evidence="2 3" key="1">
    <citation type="submission" date="2024-02" db="EMBL/GenBank/DDBJ databases">
        <authorList>
            <person name="Chen Y."/>
            <person name="Shah S."/>
            <person name="Dougan E. K."/>
            <person name="Thang M."/>
            <person name="Chan C."/>
        </authorList>
    </citation>
    <scope>NUCLEOTIDE SEQUENCE [LARGE SCALE GENOMIC DNA]</scope>
</reference>
<dbReference type="EMBL" id="CAXAMN010012814">
    <property type="protein sequence ID" value="CAK9039070.1"/>
    <property type="molecule type" value="Genomic_DNA"/>
</dbReference>
<sequence length="1033" mass="113611">MASPGQKALEELKEFQKFLETQQKLMGAAVMDQQVSVWQAKIEQLSIDASLATEFIETIKMGCWSDAQQNKLAMAVNTSVLNASSGTSQRRSLQDASDFSGHFSVNDLKVLANPQVPTQHKLEQIAMRMMRVGLHLPSEPTTRHILAVATKAGLQHSANDPKELFTLHRELKRVLKARLKGAPRSNEHLLKYPANPRELPSSLLDRAFDADDPPGQVDVNYADLAAQASSISCRSLNRLLALANSQGSSSSSGQGGFGGVDPQAMMMFQFMNRMMGMMGQFGAGQQGDAPALNLLKPNAGRRRAIADGVSEASPQGTPSSAKESPGDSPDNKKDSPSQHRSSPPNQAPLPEELKTPPPKALSPPALSPTEQVATFQAAGKSLARGYGGVMPPKKELSEVLTSSHSHSYVSQSGLAAVLKSIKENGLPSTASRSGIKRARDAVLPASFWLAEEVEMEDGLKKQIQLCHPIQLLQYMVAEVDAFASFFAEKLRAHQNSEDSPWSISLYSDEIVPGNALKPRNDRKLVACYWSFGQFDGAVGHEDVWHHIVAVRSSVVRSMKSGWSQLFKITCGAFFKEPLDVSKGVVLNIKGHGVHLFFAKVGLLVGDEPSLKGCWSTKGASGSLPCMFCKNVTLAHLQIAQNDASRYFVAHTETDLSKIIFQDDNSMLQSVQTLATSFGQCSKASFARTEQALGLQYAPEGALWCNDLINNQLVAGPTSITQYDFMHTYFVSGIWNTEAGLLLQAVKDVVTVAEADQFLQRFTWPLHWNSRGVTGKKSLYKFVADGSEEKVPDGVSRDLDLAKRSYLALARVLDLLKRENCPSAASSLRDAVGLHLRARLLAYGESNFQPKCHFSIHLSFLLQRHRLLSCWTHERKHKELKRYASDSHNANLSNSFEKGLLKQVVLAQLNSLKDLSIGECCRLRRASDAPPLLIEHVRRFLDLSPVEPLVVRASQEAFLDASARCFESEGLERVGEVWLFVEARGEQLVCWSPWVTLGNNRFNVVDDPQLMRMRCIKRCCIYQIEAPGLALVVP</sequence>
<name>A0ABP0LIT8_9DINO</name>
<evidence type="ECO:0000313" key="2">
    <source>
        <dbReference type="EMBL" id="CAK9039070.1"/>
    </source>
</evidence>
<keyword evidence="3" id="KW-1185">Reference proteome</keyword>
<feature type="compositionally biased region" description="Polar residues" evidence="1">
    <location>
        <begin position="312"/>
        <end position="322"/>
    </location>
</feature>
<gene>
    <name evidence="2" type="ORF">CCMP2556_LOCUS21275</name>
</gene>
<feature type="region of interest" description="Disordered" evidence="1">
    <location>
        <begin position="308"/>
        <end position="373"/>
    </location>
</feature>
<comment type="caution">
    <text evidence="2">The sequence shown here is derived from an EMBL/GenBank/DDBJ whole genome shotgun (WGS) entry which is preliminary data.</text>
</comment>
<dbReference type="Proteomes" id="UP001642484">
    <property type="component" value="Unassembled WGS sequence"/>
</dbReference>